<sequence>MTRRIHVDELQVGMFVKRIEGGWLNHPFWRGSLLVRELDDIRRLRAAGVEFLEIDATRALHAPATPEVTPSPAPADTPAGAPAVVRRTTVPVEQEMQRAHALRAEAGRQMKQLFQDARLGRVVDVAATRPLVDEIFASMERHPAALISLMRLKTADDYSYLHSVSVAALMMALARRLGMDDAACRDAALGGLLHDLGKAAIPLDVLNKPGKLEPEEFTLVKTHPVRGHELLREAGVEHAVALDVCLHHHEKIDGSGYPKGLPGAEITLLAKMGAVCDVYDAVTSNRPYKLGWAPVDALRRMLTWAGHFEPQVMRAFVSVVGIYPIGAMVRLASGRLAVVVEQAPGELTKPVVKAFFSTRSNLHIPPETLRLAQPGCKDHIVGHEDPHTWGFEHVDELWSGVPRPKGPL</sequence>
<dbReference type="PANTHER" id="PTHR43155">
    <property type="entry name" value="CYCLIC DI-GMP PHOSPHODIESTERASE PA4108-RELATED"/>
    <property type="match status" value="1"/>
</dbReference>
<comment type="caution">
    <text evidence="2">The sequence shown here is derived from an EMBL/GenBank/DDBJ whole genome shotgun (WGS) entry which is preliminary data.</text>
</comment>
<organism evidence="2 3">
    <name type="scientific">Caldimonas mangrovi</name>
    <dbReference type="NCBI Taxonomy" id="2944811"/>
    <lineage>
        <taxon>Bacteria</taxon>
        <taxon>Pseudomonadati</taxon>
        <taxon>Pseudomonadota</taxon>
        <taxon>Betaproteobacteria</taxon>
        <taxon>Burkholderiales</taxon>
        <taxon>Sphaerotilaceae</taxon>
        <taxon>Caldimonas</taxon>
    </lineage>
</organism>
<feature type="domain" description="HD-GYP" evidence="1">
    <location>
        <begin position="137"/>
        <end position="332"/>
    </location>
</feature>
<dbReference type="InterPro" id="IPR021812">
    <property type="entry name" value="DUF3391"/>
</dbReference>
<evidence type="ECO:0000313" key="3">
    <source>
        <dbReference type="Proteomes" id="UP001165541"/>
    </source>
</evidence>
<dbReference type="NCBIfam" id="TIGR00277">
    <property type="entry name" value="HDIG"/>
    <property type="match status" value="1"/>
</dbReference>
<dbReference type="Proteomes" id="UP001165541">
    <property type="component" value="Unassembled WGS sequence"/>
</dbReference>
<dbReference type="Pfam" id="PF13487">
    <property type="entry name" value="HD_5"/>
    <property type="match status" value="1"/>
</dbReference>
<name>A0ABT0YS54_9BURK</name>
<dbReference type="PANTHER" id="PTHR43155:SF2">
    <property type="entry name" value="CYCLIC DI-GMP PHOSPHODIESTERASE PA4108"/>
    <property type="match status" value="1"/>
</dbReference>
<proteinExistence type="predicted"/>
<dbReference type="SUPFAM" id="SSF109604">
    <property type="entry name" value="HD-domain/PDEase-like"/>
    <property type="match status" value="1"/>
</dbReference>
<dbReference type="PROSITE" id="PS51832">
    <property type="entry name" value="HD_GYP"/>
    <property type="match status" value="1"/>
</dbReference>
<dbReference type="InterPro" id="IPR006675">
    <property type="entry name" value="HDIG_dom"/>
</dbReference>
<dbReference type="Gene3D" id="1.10.3210.10">
    <property type="entry name" value="Hypothetical protein af1432"/>
    <property type="match status" value="1"/>
</dbReference>
<dbReference type="InterPro" id="IPR037522">
    <property type="entry name" value="HD_GYP_dom"/>
</dbReference>
<reference evidence="2" key="1">
    <citation type="submission" date="2022-05" db="EMBL/GenBank/DDBJ databases">
        <title>Schlegelella sp. nov., isolated from mangrove soil.</title>
        <authorList>
            <person name="Liu Y."/>
            <person name="Ge X."/>
            <person name="Liu W."/>
        </authorList>
    </citation>
    <scope>NUCLEOTIDE SEQUENCE</scope>
    <source>
        <strain evidence="2">S2-27</strain>
    </source>
</reference>
<gene>
    <name evidence="2" type="ORF">M8A51_17055</name>
</gene>
<dbReference type="InterPro" id="IPR003607">
    <property type="entry name" value="HD/PDEase_dom"/>
</dbReference>
<dbReference type="EMBL" id="JAMKFE010000010">
    <property type="protein sequence ID" value="MCM5681239.1"/>
    <property type="molecule type" value="Genomic_DNA"/>
</dbReference>
<evidence type="ECO:0000313" key="2">
    <source>
        <dbReference type="EMBL" id="MCM5681239.1"/>
    </source>
</evidence>
<evidence type="ECO:0000259" key="1">
    <source>
        <dbReference type="PROSITE" id="PS51832"/>
    </source>
</evidence>
<dbReference type="RefSeq" id="WP_251779717.1">
    <property type="nucleotide sequence ID" value="NZ_JAMKFE010000010.1"/>
</dbReference>
<dbReference type="CDD" id="cd00077">
    <property type="entry name" value="HDc"/>
    <property type="match status" value="1"/>
</dbReference>
<dbReference type="SMART" id="SM00471">
    <property type="entry name" value="HDc"/>
    <property type="match status" value="1"/>
</dbReference>
<dbReference type="Pfam" id="PF11871">
    <property type="entry name" value="DUF3391"/>
    <property type="match status" value="1"/>
</dbReference>
<accession>A0ABT0YS54</accession>
<protein>
    <submittedName>
        <fullName evidence="2">HD-GYP domain-containing protein</fullName>
    </submittedName>
</protein>
<keyword evidence="3" id="KW-1185">Reference proteome</keyword>